<sequence>MKRNINIRKKNKLSTPLLIINGDMKSILISNVSTEKVFFQYVDSKLEITILDSNNQIRFRKFYYVAEKESLTIKSIILYDKNDVKSEIFLTLTDSNEAENSDNSPSIRLLLTKNDLKTYSAHNLITNTKPDPSKVVFLEENESFSGNKYHSNGVVGGKGPNIIIGGDKNDNLAGGDDNDIIVGLGSSDSLFGQNGDDILVGGGGNDWLAGGNGNDILDGGDGDDELQGDAEDFSNDTKSDENAGKRRGNDIIFAGNGNDLIFGGKNNDYLAGGRGNDRYGFFAHDGINMIVEYGGEENTIIIEDYYFHELKYERYGNHLVISSIEKHHNNLVIVIKDQYAKDGYKIKHLQTKSYIDDDNDHKKNHAKLITEIVRQHVDNPDKLLSQLTTRNDFSDYYRTDLSEVFAHRMPDTEILTGKKLIDVLKDKNKALQQMYQNNSLYFGDNVPDITYITEALSSFAPKEASQTDLKYLKHYNSIIYNSSRPLAAITDYS</sequence>
<evidence type="ECO:0000313" key="6">
    <source>
        <dbReference type="Proteomes" id="UP001057860"/>
    </source>
</evidence>
<keyword evidence="3" id="KW-0106">Calcium</keyword>
<dbReference type="InterPro" id="IPR050557">
    <property type="entry name" value="RTX_toxin/Mannuronan_C5-epim"/>
</dbReference>
<proteinExistence type="predicted"/>
<dbReference type="Gene3D" id="2.150.10.10">
    <property type="entry name" value="Serralysin-like metalloprotease, C-terminal"/>
    <property type="match status" value="2"/>
</dbReference>
<gene>
    <name evidence="5" type="ORF">N0H69_18400</name>
</gene>
<dbReference type="PANTHER" id="PTHR38340:SF1">
    <property type="entry name" value="S-LAYER PROTEIN"/>
    <property type="match status" value="1"/>
</dbReference>
<feature type="compositionally biased region" description="Acidic residues" evidence="4">
    <location>
        <begin position="218"/>
        <end position="234"/>
    </location>
</feature>
<reference evidence="5" key="1">
    <citation type="submission" date="2022-08" db="EMBL/GenBank/DDBJ databases">
        <authorList>
            <person name="Bogun A."/>
            <person name="Kislichkina A."/>
            <person name="Solomentsev V."/>
            <person name="Skryabin Y."/>
            <person name="Sizova A."/>
            <person name="Platonov M."/>
            <person name="Dentovskaya S."/>
        </authorList>
    </citation>
    <scope>NUCLEOTIDE SEQUENCE</scope>
    <source>
        <strain evidence="5">SCPM-O-B-7604</strain>
    </source>
</reference>
<feature type="compositionally biased region" description="Basic and acidic residues" evidence="4">
    <location>
        <begin position="235"/>
        <end position="248"/>
    </location>
</feature>
<dbReference type="PROSITE" id="PS00330">
    <property type="entry name" value="HEMOLYSIN_CALCIUM"/>
    <property type="match status" value="3"/>
</dbReference>
<evidence type="ECO:0000256" key="2">
    <source>
        <dbReference type="ARBA" id="ARBA00022525"/>
    </source>
</evidence>
<dbReference type="PRINTS" id="PR00313">
    <property type="entry name" value="CABNDNGRPT"/>
</dbReference>
<organism evidence="5 6">
    <name type="scientific">Yersinia alsatica</name>
    <dbReference type="NCBI Taxonomy" id="2890317"/>
    <lineage>
        <taxon>Bacteria</taxon>
        <taxon>Pseudomonadati</taxon>
        <taxon>Pseudomonadota</taxon>
        <taxon>Gammaproteobacteria</taxon>
        <taxon>Enterobacterales</taxon>
        <taxon>Yersiniaceae</taxon>
        <taxon>Yersinia</taxon>
    </lineage>
</organism>
<dbReference type="GeneID" id="75142013"/>
<dbReference type="InterPro" id="IPR018511">
    <property type="entry name" value="Hemolysin-typ_Ca-bd_CS"/>
</dbReference>
<keyword evidence="2" id="KW-0964">Secreted</keyword>
<dbReference type="SUPFAM" id="SSF51120">
    <property type="entry name" value="beta-Roll"/>
    <property type="match status" value="1"/>
</dbReference>
<evidence type="ECO:0000256" key="1">
    <source>
        <dbReference type="ARBA" id="ARBA00004613"/>
    </source>
</evidence>
<dbReference type="Pfam" id="PF00353">
    <property type="entry name" value="HemolysinCabind"/>
    <property type="match status" value="3"/>
</dbReference>
<evidence type="ECO:0000256" key="3">
    <source>
        <dbReference type="ARBA" id="ARBA00022837"/>
    </source>
</evidence>
<dbReference type="InterPro" id="IPR011049">
    <property type="entry name" value="Serralysin-like_metalloprot_C"/>
</dbReference>
<dbReference type="InterPro" id="IPR001343">
    <property type="entry name" value="Hemolysn_Ca-bd"/>
</dbReference>
<name>A0ABY5UM98_9GAMM</name>
<protein>
    <submittedName>
        <fullName evidence="5">Calcium-binding protein</fullName>
    </submittedName>
</protein>
<keyword evidence="6" id="KW-1185">Reference proteome</keyword>
<dbReference type="PANTHER" id="PTHR38340">
    <property type="entry name" value="S-LAYER PROTEIN"/>
    <property type="match status" value="1"/>
</dbReference>
<comment type="subcellular location">
    <subcellularLocation>
        <location evidence="1">Secreted</location>
    </subcellularLocation>
</comment>
<feature type="region of interest" description="Disordered" evidence="4">
    <location>
        <begin position="211"/>
        <end position="248"/>
    </location>
</feature>
<evidence type="ECO:0000313" key="5">
    <source>
        <dbReference type="EMBL" id="UWM44608.1"/>
    </source>
</evidence>
<dbReference type="Proteomes" id="UP001057860">
    <property type="component" value="Chromosome"/>
</dbReference>
<dbReference type="EMBL" id="CP104006">
    <property type="protein sequence ID" value="UWM44608.1"/>
    <property type="molecule type" value="Genomic_DNA"/>
</dbReference>
<evidence type="ECO:0000256" key="4">
    <source>
        <dbReference type="SAM" id="MobiDB-lite"/>
    </source>
</evidence>
<accession>A0ABY5UM98</accession>
<dbReference type="RefSeq" id="WP_050151592.1">
    <property type="nucleotide sequence ID" value="NZ_CP104006.1"/>
</dbReference>